<evidence type="ECO:0000313" key="2">
    <source>
        <dbReference type="Proteomes" id="UP001056681"/>
    </source>
</evidence>
<dbReference type="Proteomes" id="UP001056681">
    <property type="component" value="Chromosome"/>
</dbReference>
<evidence type="ECO:0000313" key="1">
    <source>
        <dbReference type="EMBL" id="URL59081.1"/>
    </source>
</evidence>
<dbReference type="EMBL" id="CP063231">
    <property type="protein sequence ID" value="URL59081.1"/>
    <property type="molecule type" value="Genomic_DNA"/>
</dbReference>
<sequence length="278" mass="30265">MKTIDYPSGPDRSTSPFSALALASNSVLAAQLHEPRIFWGNSADDAEEIPDVPIWGTYFPVTAGHADMRVVTAALPLDALVSVRWLASDGSAGFSSPPVPSSGQDLLIIPLPDDKRRPFEGKDVDVTYSVHLRDGSVVVSPTRSIKVTRFLTFTPPVIEGVADDGLYVPDYPNGLSVRLGPVGNGELFQDITCNWGIYIAEDNLLISLFSLIQRLPYGTNADYHFWIPPLAYTNFPAEAFCVCFCRINLVPYPSRFGWGLGGRAFDLLLERGTASLGN</sequence>
<accession>A0ABY4T2C4</accession>
<protein>
    <submittedName>
        <fullName evidence="1">Uncharacterized protein</fullName>
    </submittedName>
</protein>
<organism evidence="1 2">
    <name type="scientific">Luteibacter flocculans</name>
    <dbReference type="NCBI Taxonomy" id="2780091"/>
    <lineage>
        <taxon>Bacteria</taxon>
        <taxon>Pseudomonadati</taxon>
        <taxon>Pseudomonadota</taxon>
        <taxon>Gammaproteobacteria</taxon>
        <taxon>Lysobacterales</taxon>
        <taxon>Rhodanobacteraceae</taxon>
        <taxon>Luteibacter</taxon>
    </lineage>
</organism>
<gene>
    <name evidence="1" type="ORF">IM816_02895</name>
</gene>
<name>A0ABY4T2C4_9GAMM</name>
<dbReference type="RefSeq" id="WP_250339725.1">
    <property type="nucleotide sequence ID" value="NZ_CP063231.1"/>
</dbReference>
<proteinExistence type="predicted"/>
<reference evidence="1" key="1">
    <citation type="submission" date="2020-10" db="EMBL/GenBank/DDBJ databases">
        <title>Whole-genome sequence of Luteibacter sp. EIF3.</title>
        <authorList>
            <person name="Friedrich I."/>
            <person name="Hertel R."/>
            <person name="Daniel R."/>
        </authorList>
    </citation>
    <scope>NUCLEOTIDE SEQUENCE</scope>
    <source>
        <strain evidence="1">EIF3</strain>
    </source>
</reference>
<keyword evidence="2" id="KW-1185">Reference proteome</keyword>